<evidence type="ECO:0008006" key="3">
    <source>
        <dbReference type="Google" id="ProtNLM"/>
    </source>
</evidence>
<organism evidence="1 2">
    <name type="scientific">Exophiala dermatitidis</name>
    <name type="common">Black yeast-like fungus</name>
    <name type="synonym">Wangiella dermatitidis</name>
    <dbReference type="NCBI Taxonomy" id="5970"/>
    <lineage>
        <taxon>Eukaryota</taxon>
        <taxon>Fungi</taxon>
        <taxon>Dikarya</taxon>
        <taxon>Ascomycota</taxon>
        <taxon>Pezizomycotina</taxon>
        <taxon>Eurotiomycetes</taxon>
        <taxon>Chaetothyriomycetidae</taxon>
        <taxon>Chaetothyriales</taxon>
        <taxon>Herpotrichiellaceae</taxon>
        <taxon>Exophiala</taxon>
    </lineage>
</organism>
<dbReference type="GO" id="GO:0006044">
    <property type="term" value="P:N-acetylglucosamine metabolic process"/>
    <property type="evidence" value="ECO:0007669"/>
    <property type="project" value="TreeGrafter"/>
</dbReference>
<sequence>MPLRPDSFETPDPSPPPFPLTDVDRAVLAMSDDEFQPHTWEELKQIIAEHDLSVLKRRPSDLRRYQAWSADIKARYGSVPNFVMAERLQWSPLASSAPDAKPEFAVKNPVPFADPDDYKILLNDWPYGLAPGIGHLIVWLKTRLESEPTRGDMTPESRQQVEEFIQKTFVDRIKDLPGEPEKIMWFRNWTALQSVPGLEHVHVLVRNVPEDIVREWTDGVPPLHEEVAQFQHQR</sequence>
<dbReference type="AlphaFoldDB" id="A0AAN6J2P5"/>
<reference evidence="1" key="1">
    <citation type="submission" date="2023-01" db="EMBL/GenBank/DDBJ databases">
        <title>Exophiala dermititidis isolated from Cystic Fibrosis Patient.</title>
        <authorList>
            <person name="Kurbessoian T."/>
            <person name="Crocker A."/>
            <person name="Murante D."/>
            <person name="Hogan D.A."/>
            <person name="Stajich J.E."/>
        </authorList>
    </citation>
    <scope>NUCLEOTIDE SEQUENCE</scope>
    <source>
        <strain evidence="1">Ex8</strain>
    </source>
</reference>
<proteinExistence type="predicted"/>
<evidence type="ECO:0000313" key="1">
    <source>
        <dbReference type="EMBL" id="KAJ8995656.1"/>
    </source>
</evidence>
<comment type="caution">
    <text evidence="1">The sequence shown here is derived from an EMBL/GenBank/DDBJ whole genome shotgun (WGS) entry which is preliminary data.</text>
</comment>
<accession>A0AAN6J2P5</accession>
<evidence type="ECO:0000313" key="2">
    <source>
        <dbReference type="Proteomes" id="UP001161757"/>
    </source>
</evidence>
<protein>
    <recommendedName>
        <fullName evidence="3">N-acetylglucosamine-induced protein 1</fullName>
    </recommendedName>
</protein>
<dbReference type="GO" id="GO:0005737">
    <property type="term" value="C:cytoplasm"/>
    <property type="evidence" value="ECO:0007669"/>
    <property type="project" value="TreeGrafter"/>
</dbReference>
<dbReference type="Pfam" id="PF12239">
    <property type="entry name" value="DUF3605"/>
    <property type="match status" value="1"/>
</dbReference>
<dbReference type="EMBL" id="JAJGCB010000001">
    <property type="protein sequence ID" value="KAJ8995656.1"/>
    <property type="molecule type" value="Genomic_DNA"/>
</dbReference>
<dbReference type="InterPro" id="IPR022036">
    <property type="entry name" value="DUF3605"/>
</dbReference>
<dbReference type="PANTHER" id="PTHR35020:SF2">
    <property type="entry name" value="N-ACETYLGLUCOSAMINE-INDUCED PROTEIN 1"/>
    <property type="match status" value="1"/>
</dbReference>
<name>A0AAN6J2P5_EXODE</name>
<dbReference type="PANTHER" id="PTHR35020">
    <property type="entry name" value="N-ACETYLGLUCOSAMINE-INDUCED PROTEIN 1"/>
    <property type="match status" value="1"/>
</dbReference>
<dbReference type="Proteomes" id="UP001161757">
    <property type="component" value="Unassembled WGS sequence"/>
</dbReference>
<gene>
    <name evidence="1" type="ORF">HRR80_000419</name>
</gene>